<dbReference type="InterPro" id="IPR006703">
    <property type="entry name" value="G_AIG1"/>
</dbReference>
<evidence type="ECO:0000313" key="6">
    <source>
        <dbReference type="Proteomes" id="UP000694402"/>
    </source>
</evidence>
<sequence>MAAHSSTTLGQDPCISKRILLLLGERLSGKSSVGNTILGKREFDTGIMTTHSSKRKGTVAGRQVTVVDTPGWYVGRSTPGRVAQELGRALSLCSLGPHAILLVVSAIGDFSQGEWRAMEEHLRQIQVPIWQRAIVLLTHGAEIPRGTSAEEHIRGKGKSLLWLVERCGNKFHVLDSHARDKQVQVQLLLEKIDRMFEINRRPREIQERLYSQVRESLRMGGGKQQGEDIEMLVRQDMRTRQNQRVTAVVPIETSKCRPAAFGLVLLGRRCSGKSSAGNTILGRREFGSGKRTVHCVVGQGEVGGRRVAVVDTPGWSLYGLSNPKQVRLEMRGSASLCPYGVVCTFLLAVPVDSFTEKDRCAVEKYLSVLGEGVWRSTMVLFTYGDELRGRTIEEHIEETGEPLRGLLGKCSHSRVLRACADQLAGVFTDIFNQSLSQSAVPTCFKRATIVPVPKKAKVHRRRNRNHTAHCPNQSGQEEYLCKNAVHRLQLSI</sequence>
<dbReference type="InterPro" id="IPR027417">
    <property type="entry name" value="P-loop_NTPase"/>
</dbReference>
<evidence type="ECO:0000256" key="1">
    <source>
        <dbReference type="ARBA" id="ARBA00008535"/>
    </source>
</evidence>
<proteinExistence type="inferred from homology"/>
<dbReference type="Pfam" id="PF04548">
    <property type="entry name" value="AIG1"/>
    <property type="match status" value="2"/>
</dbReference>
<dbReference type="Proteomes" id="UP000694402">
    <property type="component" value="Unassembled WGS sequence"/>
</dbReference>
<keyword evidence="6" id="KW-1185">Reference proteome</keyword>
<keyword evidence="3" id="KW-0342">GTP-binding</keyword>
<comment type="similarity">
    <text evidence="1">Belongs to the TRAFAC class TrmE-Era-EngA-EngB-Septin-like GTPase superfamily. AIG1/Toc34/Toc159-like paraseptin GTPase family. IAN subfamily.</text>
</comment>
<dbReference type="InterPro" id="IPR045058">
    <property type="entry name" value="GIMA/IAN/Toc"/>
</dbReference>
<reference evidence="6" key="1">
    <citation type="journal article" date="2018" name="PLoS ONE">
        <title>Chinook salmon (Oncorhynchus tshawytscha) genome and transcriptome.</title>
        <authorList>
            <person name="Christensen K.A."/>
            <person name="Leong J.S."/>
            <person name="Sakhrani D."/>
            <person name="Biagi C.A."/>
            <person name="Minkley D.R."/>
            <person name="Withler R.E."/>
            <person name="Rondeau E.B."/>
            <person name="Koop B.F."/>
            <person name="Devlin R.H."/>
        </authorList>
    </citation>
    <scope>NUCLEOTIDE SEQUENCE [LARGE SCALE GENOMIC DNA]</scope>
</reference>
<dbReference type="AlphaFoldDB" id="A0AAZ3NMM4"/>
<dbReference type="Ensembl" id="ENSOTST00005130145.1">
    <property type="protein sequence ID" value="ENSOTSP00005105406.1"/>
    <property type="gene ID" value="ENSOTSG00005049953.1"/>
</dbReference>
<reference evidence="5" key="2">
    <citation type="submission" date="2025-08" db="UniProtKB">
        <authorList>
            <consortium name="Ensembl"/>
        </authorList>
    </citation>
    <scope>IDENTIFICATION</scope>
</reference>
<organism evidence="5 6">
    <name type="scientific">Oncorhynchus tshawytscha</name>
    <name type="common">Chinook salmon</name>
    <name type="synonym">Salmo tshawytscha</name>
    <dbReference type="NCBI Taxonomy" id="74940"/>
    <lineage>
        <taxon>Eukaryota</taxon>
        <taxon>Metazoa</taxon>
        <taxon>Chordata</taxon>
        <taxon>Craniata</taxon>
        <taxon>Vertebrata</taxon>
        <taxon>Euteleostomi</taxon>
        <taxon>Actinopterygii</taxon>
        <taxon>Neopterygii</taxon>
        <taxon>Teleostei</taxon>
        <taxon>Protacanthopterygii</taxon>
        <taxon>Salmoniformes</taxon>
        <taxon>Salmonidae</taxon>
        <taxon>Salmoninae</taxon>
        <taxon>Oncorhynchus</taxon>
    </lineage>
</organism>
<reference evidence="5" key="3">
    <citation type="submission" date="2025-09" db="UniProtKB">
        <authorList>
            <consortium name="Ensembl"/>
        </authorList>
    </citation>
    <scope>IDENTIFICATION</scope>
</reference>
<dbReference type="PANTHER" id="PTHR10903">
    <property type="entry name" value="GTPASE, IMAP FAMILY MEMBER-RELATED"/>
    <property type="match status" value="1"/>
</dbReference>
<feature type="domain" description="AIG1-type G" evidence="4">
    <location>
        <begin position="258"/>
        <end position="468"/>
    </location>
</feature>
<dbReference type="GeneTree" id="ENSGT00940000162556"/>
<dbReference type="GO" id="GO:0005525">
    <property type="term" value="F:GTP binding"/>
    <property type="evidence" value="ECO:0007669"/>
    <property type="project" value="UniProtKB-KW"/>
</dbReference>
<dbReference type="PROSITE" id="PS51720">
    <property type="entry name" value="G_AIG1"/>
    <property type="match status" value="2"/>
</dbReference>
<dbReference type="PANTHER" id="PTHR10903:SF107">
    <property type="entry name" value="GTPASE IMAP FAMILY MEMBER 4-LIKE-RELATED"/>
    <property type="match status" value="1"/>
</dbReference>
<evidence type="ECO:0000256" key="3">
    <source>
        <dbReference type="ARBA" id="ARBA00023134"/>
    </source>
</evidence>
<evidence type="ECO:0000256" key="2">
    <source>
        <dbReference type="ARBA" id="ARBA00022741"/>
    </source>
</evidence>
<evidence type="ECO:0000313" key="5">
    <source>
        <dbReference type="Ensembl" id="ENSOTSP00005105406.1"/>
    </source>
</evidence>
<accession>A0AAZ3NMM4</accession>
<dbReference type="Gene3D" id="3.40.50.300">
    <property type="entry name" value="P-loop containing nucleotide triphosphate hydrolases"/>
    <property type="match status" value="2"/>
</dbReference>
<name>A0AAZ3NMM4_ONCTS</name>
<protein>
    <recommendedName>
        <fullName evidence="4">AIG1-type G domain-containing protein</fullName>
    </recommendedName>
</protein>
<feature type="domain" description="AIG1-type G" evidence="4">
    <location>
        <begin position="15"/>
        <end position="214"/>
    </location>
</feature>
<keyword evidence="2" id="KW-0547">Nucleotide-binding</keyword>
<evidence type="ECO:0000259" key="4">
    <source>
        <dbReference type="PROSITE" id="PS51720"/>
    </source>
</evidence>
<dbReference type="SUPFAM" id="SSF52540">
    <property type="entry name" value="P-loop containing nucleoside triphosphate hydrolases"/>
    <property type="match status" value="2"/>
</dbReference>